<accession>A0A6C0KHU9</accession>
<feature type="transmembrane region" description="Helical" evidence="1">
    <location>
        <begin position="6"/>
        <end position="22"/>
    </location>
</feature>
<name>A0A6C0KHU9_9ZZZZ</name>
<proteinExistence type="predicted"/>
<dbReference type="AlphaFoldDB" id="A0A6C0KHU9"/>
<organism evidence="2">
    <name type="scientific">viral metagenome</name>
    <dbReference type="NCBI Taxonomy" id="1070528"/>
    <lineage>
        <taxon>unclassified sequences</taxon>
        <taxon>metagenomes</taxon>
        <taxon>organismal metagenomes</taxon>
    </lineage>
</organism>
<keyword evidence="1" id="KW-0812">Transmembrane</keyword>
<evidence type="ECO:0000313" key="2">
    <source>
        <dbReference type="EMBL" id="QHU15854.1"/>
    </source>
</evidence>
<keyword evidence="1" id="KW-0472">Membrane</keyword>
<keyword evidence="1" id="KW-1133">Transmembrane helix</keyword>
<dbReference type="EMBL" id="MN740868">
    <property type="protein sequence ID" value="QHU15854.1"/>
    <property type="molecule type" value="Genomic_DNA"/>
</dbReference>
<evidence type="ECO:0000256" key="1">
    <source>
        <dbReference type="SAM" id="Phobius"/>
    </source>
</evidence>
<protein>
    <submittedName>
        <fullName evidence="2">Uncharacterized protein</fullName>
    </submittedName>
</protein>
<reference evidence="2" key="1">
    <citation type="journal article" date="2020" name="Nature">
        <title>Giant virus diversity and host interactions through global metagenomics.</title>
        <authorList>
            <person name="Schulz F."/>
            <person name="Roux S."/>
            <person name="Paez-Espino D."/>
            <person name="Jungbluth S."/>
            <person name="Walsh D.A."/>
            <person name="Denef V.J."/>
            <person name="McMahon K.D."/>
            <person name="Konstantinidis K.T."/>
            <person name="Eloe-Fadrosh E.A."/>
            <person name="Kyrpides N.C."/>
            <person name="Woyke T."/>
        </authorList>
    </citation>
    <scope>NUCLEOTIDE SEQUENCE</scope>
    <source>
        <strain evidence="2">GVMAG-S-3300010158-109</strain>
    </source>
</reference>
<sequence length="109" mass="12565">MILLSVIVLLAIVAMVVTMLRVRRHRKRRENYNNFDNSQFVTGSPYISPNDKAEFSHYNNESSTYDKYNGCSKPNNPPYVDYEANYQTTLPLSNKMFTTPDSGSYINLL</sequence>